<dbReference type="InterPro" id="IPR016032">
    <property type="entry name" value="Sig_transdc_resp-reg_C-effctor"/>
</dbReference>
<dbReference type="Gene3D" id="1.25.40.10">
    <property type="entry name" value="Tetratricopeptide repeat domain"/>
    <property type="match status" value="2"/>
</dbReference>
<dbReference type="RefSeq" id="WP_263545225.1">
    <property type="nucleotide sequence ID" value="NZ_JAOVZO020000020.1"/>
</dbReference>
<evidence type="ECO:0000259" key="3">
    <source>
        <dbReference type="PROSITE" id="PS51755"/>
    </source>
</evidence>
<evidence type="ECO:0000256" key="1">
    <source>
        <dbReference type="ARBA" id="ARBA00023125"/>
    </source>
</evidence>
<evidence type="ECO:0000313" key="5">
    <source>
        <dbReference type="Proteomes" id="UP001139971"/>
    </source>
</evidence>
<sequence length="782" mass="84206">MRSRVHHFGDYQLDPAARELRCAGAFVALPPRAFECLAYLIEQRERAVGRDELIAAVWGKADVSDTLLAQTILRARRAVGDTGNEQHAIRTVPRFGYRWVMPTETLTNDTAPVAETTAPVAPATPVAAEPPAIAAPPRPRRIWPALAAVALIAATSLGIALWPSAAPPPAAAARANAQGAAIVLPVDVEEGPEWAWVRLGVMDFAASRLRARGRAVLPSETTLVLLARRDGTGDALRLAQDSGAPLVLAPRARLIDGRWQVRIDAHAGDAPLQRVEANAANVLDATRLALDQIVGPAHGEAAPDQRAERLQRAEAAMLADNVDAARREIAAIAAPDDDAELIYRRAQIDFRAGDYESLDRRLLPLLDRLDPAREPRLRGFVLNGLGSAAVRRNRMADAQRWYGEAVERLKPLNETRALGQAYTGLGITQAAQRQFDAALATFAQARVTLETAGDALGVARVDANLGIVDVERARYPEAIAALRRAAARFAAFGAVNEQLTTLIGLARAQLESLAPADAMQTADAFWSLAGRSASPPLRHQMAVVRADVLAHCGRLMEARALLGGLMKEIDPTAEADTLARAQAVLARLAFADGDTVEALRLTSAAIETLPGEQFERELAELRRLRLRALLLLERADEARALVVEFTQWAEANGNPSARIYAQLAAAELAWHAGRRDEARAAYEKVLSDAEAANIPIDLAAVVQSYGGALLEAGDRAAAAPVIARVARWADADYGCSMLQVWSYWAQGDERGWQEALEKARRLAGERPIPTALAEPPRPLSSP</sequence>
<dbReference type="InterPro" id="IPR036388">
    <property type="entry name" value="WH-like_DNA-bd_sf"/>
</dbReference>
<keyword evidence="1 2" id="KW-0238">DNA-binding</keyword>
<feature type="DNA-binding region" description="OmpR/PhoB-type" evidence="2">
    <location>
        <begin position="3"/>
        <end position="101"/>
    </location>
</feature>
<proteinExistence type="predicted"/>
<gene>
    <name evidence="4" type="ORF">OD750_023980</name>
</gene>
<evidence type="ECO:0000313" key="4">
    <source>
        <dbReference type="EMBL" id="MDC8015597.1"/>
    </source>
</evidence>
<dbReference type="GO" id="GO:0000160">
    <property type="term" value="P:phosphorelay signal transduction system"/>
    <property type="evidence" value="ECO:0007669"/>
    <property type="project" value="InterPro"/>
</dbReference>
<dbReference type="EMBL" id="JAOVZO020000020">
    <property type="protein sequence ID" value="MDC8015597.1"/>
    <property type="molecule type" value="Genomic_DNA"/>
</dbReference>
<dbReference type="SMART" id="SM00862">
    <property type="entry name" value="Trans_reg_C"/>
    <property type="match status" value="1"/>
</dbReference>
<dbReference type="PANTHER" id="PTHR47691">
    <property type="entry name" value="REGULATOR-RELATED"/>
    <property type="match status" value="1"/>
</dbReference>
<organism evidence="4 5">
    <name type="scientific">Tahibacter soli</name>
    <dbReference type="NCBI Taxonomy" id="2983605"/>
    <lineage>
        <taxon>Bacteria</taxon>
        <taxon>Pseudomonadati</taxon>
        <taxon>Pseudomonadota</taxon>
        <taxon>Gammaproteobacteria</taxon>
        <taxon>Lysobacterales</taxon>
        <taxon>Rhodanobacteraceae</taxon>
        <taxon>Tahibacter</taxon>
    </lineage>
</organism>
<comment type="caution">
    <text evidence="4">The sequence shown here is derived from an EMBL/GenBank/DDBJ whole genome shotgun (WGS) entry which is preliminary data.</text>
</comment>
<evidence type="ECO:0000256" key="2">
    <source>
        <dbReference type="PROSITE-ProRule" id="PRU01091"/>
    </source>
</evidence>
<dbReference type="Pfam" id="PF00486">
    <property type="entry name" value="Trans_reg_C"/>
    <property type="match status" value="1"/>
</dbReference>
<dbReference type="SUPFAM" id="SSF48452">
    <property type="entry name" value="TPR-like"/>
    <property type="match status" value="2"/>
</dbReference>
<dbReference type="CDD" id="cd00383">
    <property type="entry name" value="trans_reg_C"/>
    <property type="match status" value="1"/>
</dbReference>
<dbReference type="InterPro" id="IPR011990">
    <property type="entry name" value="TPR-like_helical_dom_sf"/>
</dbReference>
<dbReference type="PROSITE" id="PS51755">
    <property type="entry name" value="OMPR_PHOB"/>
    <property type="match status" value="1"/>
</dbReference>
<dbReference type="AlphaFoldDB" id="A0A9X4BLQ4"/>
<protein>
    <submittedName>
        <fullName evidence="4">Winged helix-turn-helix domain-containing protein</fullName>
    </submittedName>
</protein>
<reference evidence="4" key="1">
    <citation type="submission" date="2023-02" db="EMBL/GenBank/DDBJ databases">
        <title>Tahibacter soli sp. nov. isolated from soil.</title>
        <authorList>
            <person name="Baek J.H."/>
            <person name="Lee J.K."/>
            <person name="Choi D.G."/>
            <person name="Jeon C.O."/>
        </authorList>
    </citation>
    <scope>NUCLEOTIDE SEQUENCE</scope>
    <source>
        <strain evidence="4">BL</strain>
    </source>
</reference>
<dbReference type="Proteomes" id="UP001139971">
    <property type="component" value="Unassembled WGS sequence"/>
</dbReference>
<dbReference type="Gene3D" id="1.10.10.10">
    <property type="entry name" value="Winged helix-like DNA-binding domain superfamily/Winged helix DNA-binding domain"/>
    <property type="match status" value="1"/>
</dbReference>
<name>A0A9X4BLQ4_9GAMM</name>
<dbReference type="GO" id="GO:0006355">
    <property type="term" value="P:regulation of DNA-templated transcription"/>
    <property type="evidence" value="ECO:0007669"/>
    <property type="project" value="InterPro"/>
</dbReference>
<accession>A0A9X4BLQ4</accession>
<feature type="domain" description="OmpR/PhoB-type" evidence="3">
    <location>
        <begin position="3"/>
        <end position="101"/>
    </location>
</feature>
<dbReference type="GO" id="GO:0003677">
    <property type="term" value="F:DNA binding"/>
    <property type="evidence" value="ECO:0007669"/>
    <property type="project" value="UniProtKB-UniRule"/>
</dbReference>
<keyword evidence="5" id="KW-1185">Reference proteome</keyword>
<dbReference type="SUPFAM" id="SSF46894">
    <property type="entry name" value="C-terminal effector domain of the bipartite response regulators"/>
    <property type="match status" value="1"/>
</dbReference>
<dbReference type="PANTHER" id="PTHR47691:SF3">
    <property type="entry name" value="HTH-TYPE TRANSCRIPTIONAL REGULATOR RV0890C-RELATED"/>
    <property type="match status" value="1"/>
</dbReference>
<dbReference type="InterPro" id="IPR001867">
    <property type="entry name" value="OmpR/PhoB-type_DNA-bd"/>
</dbReference>